<evidence type="ECO:0000256" key="11">
    <source>
        <dbReference type="SAM" id="Coils"/>
    </source>
</evidence>
<dbReference type="GO" id="GO:0071973">
    <property type="term" value="P:bacterial-type flagellum-dependent cell motility"/>
    <property type="evidence" value="ECO:0007669"/>
    <property type="project" value="InterPro"/>
</dbReference>
<dbReference type="InterPro" id="IPR012823">
    <property type="entry name" value="Flagell_FliJ"/>
</dbReference>
<dbReference type="GO" id="GO:0015031">
    <property type="term" value="P:protein transport"/>
    <property type="evidence" value="ECO:0007669"/>
    <property type="project" value="UniProtKB-KW"/>
</dbReference>
<dbReference type="NCBIfam" id="TIGR02473">
    <property type="entry name" value="flagell_FliJ"/>
    <property type="match status" value="1"/>
</dbReference>
<proteinExistence type="inferred from homology"/>
<evidence type="ECO:0000256" key="7">
    <source>
        <dbReference type="ARBA" id="ARBA00022795"/>
    </source>
</evidence>
<evidence type="ECO:0000256" key="1">
    <source>
        <dbReference type="ARBA" id="ARBA00004413"/>
    </source>
</evidence>
<comment type="subcellular location">
    <subcellularLocation>
        <location evidence="1">Cell membrane</location>
        <topology evidence="1">Peripheral membrane protein</topology>
        <orientation evidence="1">Cytoplasmic side</orientation>
    </subcellularLocation>
</comment>
<evidence type="ECO:0000256" key="6">
    <source>
        <dbReference type="ARBA" id="ARBA00022500"/>
    </source>
</evidence>
<keyword evidence="9" id="KW-0472">Membrane</keyword>
<name>A0A1L3GN05_9BACT</name>
<dbReference type="GO" id="GO:0005886">
    <property type="term" value="C:plasma membrane"/>
    <property type="evidence" value="ECO:0007669"/>
    <property type="project" value="UniProtKB-SubCell"/>
</dbReference>
<keyword evidence="12" id="KW-0282">Flagellum</keyword>
<keyword evidence="13" id="KW-1185">Reference proteome</keyword>
<evidence type="ECO:0000256" key="9">
    <source>
        <dbReference type="ARBA" id="ARBA00023136"/>
    </source>
</evidence>
<dbReference type="GO" id="GO:0006935">
    <property type="term" value="P:chemotaxis"/>
    <property type="evidence" value="ECO:0007669"/>
    <property type="project" value="UniProtKB-KW"/>
</dbReference>
<keyword evidence="5" id="KW-1003">Cell membrane</keyword>
<keyword evidence="12" id="KW-0966">Cell projection</keyword>
<keyword evidence="12" id="KW-0969">Cilium</keyword>
<dbReference type="Gene3D" id="1.10.287.1700">
    <property type="match status" value="1"/>
</dbReference>
<dbReference type="Pfam" id="PF02050">
    <property type="entry name" value="FliJ"/>
    <property type="match status" value="1"/>
</dbReference>
<organism evidence="12 13">
    <name type="scientific">Syntrophotalea acetylenivorans</name>
    <dbReference type="NCBI Taxonomy" id="1842532"/>
    <lineage>
        <taxon>Bacteria</taxon>
        <taxon>Pseudomonadati</taxon>
        <taxon>Thermodesulfobacteriota</taxon>
        <taxon>Desulfuromonadia</taxon>
        <taxon>Desulfuromonadales</taxon>
        <taxon>Syntrophotaleaceae</taxon>
        <taxon>Syntrophotalea</taxon>
    </lineage>
</organism>
<dbReference type="AlphaFoldDB" id="A0A1L3GN05"/>
<dbReference type="GO" id="GO:0009288">
    <property type="term" value="C:bacterial-type flagellum"/>
    <property type="evidence" value="ECO:0007669"/>
    <property type="project" value="InterPro"/>
</dbReference>
<evidence type="ECO:0000256" key="2">
    <source>
        <dbReference type="ARBA" id="ARBA00010004"/>
    </source>
</evidence>
<dbReference type="InterPro" id="IPR053716">
    <property type="entry name" value="Flag_assembly_chemotaxis_eff"/>
</dbReference>
<evidence type="ECO:0000256" key="3">
    <source>
        <dbReference type="ARBA" id="ARBA00020392"/>
    </source>
</evidence>
<reference evidence="12 13" key="1">
    <citation type="journal article" date="2017" name="Genome Announc.">
        <title>Complete Genome Sequences of Two Acetylene-Fermenting Pelobacter acetylenicus Strains.</title>
        <authorList>
            <person name="Sutton J.M."/>
            <person name="Baesman S.M."/>
            <person name="Fierst J.L."/>
            <person name="Poret-Peterson A.T."/>
            <person name="Oremland R.S."/>
            <person name="Dunlap D.S."/>
            <person name="Akob D.M."/>
        </authorList>
    </citation>
    <scope>NUCLEOTIDE SEQUENCE [LARGE SCALE GENOMIC DNA]</scope>
    <source>
        <strain evidence="12 13">SFB93</strain>
    </source>
</reference>
<dbReference type="OrthoDB" id="5402017at2"/>
<keyword evidence="8" id="KW-0653">Protein transport</keyword>
<dbReference type="GO" id="GO:0044781">
    <property type="term" value="P:bacterial-type flagellum organization"/>
    <property type="evidence" value="ECO:0007669"/>
    <property type="project" value="UniProtKB-KW"/>
</dbReference>
<feature type="coiled-coil region" evidence="11">
    <location>
        <begin position="66"/>
        <end position="130"/>
    </location>
</feature>
<evidence type="ECO:0000256" key="5">
    <source>
        <dbReference type="ARBA" id="ARBA00022475"/>
    </source>
</evidence>
<keyword evidence="10" id="KW-1006">Bacterial flagellum protein export</keyword>
<dbReference type="EMBL" id="CP015519">
    <property type="protein sequence ID" value="APG27319.1"/>
    <property type="molecule type" value="Genomic_DNA"/>
</dbReference>
<evidence type="ECO:0000313" key="13">
    <source>
        <dbReference type="Proteomes" id="UP000182517"/>
    </source>
</evidence>
<comment type="similarity">
    <text evidence="2">Belongs to the FliJ family.</text>
</comment>
<dbReference type="Proteomes" id="UP000182517">
    <property type="component" value="Chromosome"/>
</dbReference>
<dbReference type="RefSeq" id="WP_072283284.1">
    <property type="nucleotide sequence ID" value="NZ_CP015519.1"/>
</dbReference>
<evidence type="ECO:0000256" key="10">
    <source>
        <dbReference type="ARBA" id="ARBA00023225"/>
    </source>
</evidence>
<accession>A0A1L3GN05</accession>
<evidence type="ECO:0000313" key="12">
    <source>
        <dbReference type="EMBL" id="APG27319.1"/>
    </source>
</evidence>
<protein>
    <recommendedName>
        <fullName evidence="3">Flagellar FliJ protein</fullName>
    </recommendedName>
</protein>
<keyword evidence="7" id="KW-1005">Bacterial flagellum biogenesis</keyword>
<sequence length="146" mass="17185">MADNFKLQTVLNHRQRLENLAQQKLAESLRSETAMQHQVASQRATLNKMHQELTQRQQTGISVQDLQLFRLSINRHRKNLQKLIEQAEELHREVKNNRQLLSEAAQEKKLLENLKEKKEAEQKHQDNRRESAILDDIALRLGKHSL</sequence>
<dbReference type="KEGG" id="pef:A7E78_05355"/>
<dbReference type="STRING" id="1842532.A7E78_05355"/>
<keyword evidence="6" id="KW-0145">Chemotaxis</keyword>
<keyword evidence="4" id="KW-0813">Transport</keyword>
<evidence type="ECO:0000256" key="8">
    <source>
        <dbReference type="ARBA" id="ARBA00022927"/>
    </source>
</evidence>
<keyword evidence="11" id="KW-0175">Coiled coil</keyword>
<evidence type="ECO:0000256" key="4">
    <source>
        <dbReference type="ARBA" id="ARBA00022448"/>
    </source>
</evidence>
<gene>
    <name evidence="12" type="ORF">A7E78_05355</name>
</gene>